<dbReference type="PANTHER" id="PTHR45717">
    <property type="entry name" value="OS12G0527900 PROTEIN"/>
    <property type="match status" value="1"/>
</dbReference>
<gene>
    <name evidence="4" type="ORF">TAV2_LOCUS66</name>
</gene>
<dbReference type="Gene3D" id="1.25.40.10">
    <property type="entry name" value="Tetratricopeptide repeat domain"/>
    <property type="match status" value="1"/>
</dbReference>
<dbReference type="GO" id="GO:0005739">
    <property type="term" value="C:mitochondrion"/>
    <property type="evidence" value="ECO:0007669"/>
    <property type="project" value="TreeGrafter"/>
</dbReference>
<dbReference type="Proteomes" id="UP000836841">
    <property type="component" value="Chromosome 1"/>
</dbReference>
<keyword evidence="3" id="KW-1133">Transmembrane helix</keyword>
<keyword evidence="3" id="KW-0812">Transmembrane</keyword>
<evidence type="ECO:0000313" key="5">
    <source>
        <dbReference type="Proteomes" id="UP000836841"/>
    </source>
</evidence>
<keyword evidence="3" id="KW-0472">Membrane</keyword>
<proteinExistence type="inferred from homology"/>
<accession>A0AAU9RAG4</accession>
<keyword evidence="5" id="KW-1185">Reference proteome</keyword>
<dbReference type="InterPro" id="IPR002885">
    <property type="entry name" value="PPR_rpt"/>
</dbReference>
<name>A0AAU9RAG4_THLAR</name>
<dbReference type="SUPFAM" id="SSF48452">
    <property type="entry name" value="TPR-like"/>
    <property type="match status" value="1"/>
</dbReference>
<evidence type="ECO:0000256" key="3">
    <source>
        <dbReference type="SAM" id="Phobius"/>
    </source>
</evidence>
<dbReference type="GO" id="GO:0003729">
    <property type="term" value="F:mRNA binding"/>
    <property type="evidence" value="ECO:0007669"/>
    <property type="project" value="UniProtKB-ARBA"/>
</dbReference>
<dbReference type="InterPro" id="IPR011990">
    <property type="entry name" value="TPR-like_helical_dom_sf"/>
</dbReference>
<dbReference type="EMBL" id="OU466857">
    <property type="protein sequence ID" value="CAH2034115.1"/>
    <property type="molecule type" value="Genomic_DNA"/>
</dbReference>
<organism evidence="4 5">
    <name type="scientific">Thlaspi arvense</name>
    <name type="common">Field penny-cress</name>
    <dbReference type="NCBI Taxonomy" id="13288"/>
    <lineage>
        <taxon>Eukaryota</taxon>
        <taxon>Viridiplantae</taxon>
        <taxon>Streptophyta</taxon>
        <taxon>Embryophyta</taxon>
        <taxon>Tracheophyta</taxon>
        <taxon>Spermatophyta</taxon>
        <taxon>Magnoliopsida</taxon>
        <taxon>eudicotyledons</taxon>
        <taxon>Gunneridae</taxon>
        <taxon>Pentapetalae</taxon>
        <taxon>rosids</taxon>
        <taxon>malvids</taxon>
        <taxon>Brassicales</taxon>
        <taxon>Brassicaceae</taxon>
        <taxon>Thlaspideae</taxon>
        <taxon>Thlaspi</taxon>
    </lineage>
</organism>
<evidence type="ECO:0000256" key="2">
    <source>
        <dbReference type="ARBA" id="ARBA00022737"/>
    </source>
</evidence>
<reference evidence="4 5" key="1">
    <citation type="submission" date="2022-03" db="EMBL/GenBank/DDBJ databases">
        <authorList>
            <person name="Nunn A."/>
            <person name="Chopra R."/>
            <person name="Nunn A."/>
            <person name="Contreras Garrido A."/>
        </authorList>
    </citation>
    <scope>NUCLEOTIDE SEQUENCE [LARGE SCALE GENOMIC DNA]</scope>
</reference>
<comment type="similarity">
    <text evidence="1">Belongs to the PPR family. P subfamily.</text>
</comment>
<evidence type="ECO:0000313" key="4">
    <source>
        <dbReference type="EMBL" id="CAH2034115.1"/>
    </source>
</evidence>
<sequence>MVSRAEKSVDSESKKEEAYESLIALYGDAGKAEDVYRLWDLYKDLPPSDKRKGHRSAICLLLKLNDIDGAAKVFESPTNYAMYTDIRSLAMMASAYCERGQLEEAENVFGDFILKRRDEYIDHFTMVYVYFAVGSVLYTLALMVKFILKLFSMQ</sequence>
<dbReference type="Pfam" id="PF01535">
    <property type="entry name" value="PPR"/>
    <property type="match status" value="2"/>
</dbReference>
<dbReference type="PANTHER" id="PTHR45717:SF10">
    <property type="entry name" value="OS10G0501000 PROTEIN"/>
    <property type="match status" value="1"/>
</dbReference>
<dbReference type="AlphaFoldDB" id="A0AAU9RAG4"/>
<keyword evidence="2" id="KW-0677">Repeat</keyword>
<feature type="transmembrane region" description="Helical" evidence="3">
    <location>
        <begin position="127"/>
        <end position="148"/>
    </location>
</feature>
<evidence type="ECO:0000256" key="1">
    <source>
        <dbReference type="ARBA" id="ARBA00007626"/>
    </source>
</evidence>
<protein>
    <submittedName>
        <fullName evidence="4">Uncharacterized protein</fullName>
    </submittedName>
</protein>